<accession>A0A5N3QSP2</accession>
<dbReference type="PANTHER" id="PTHR43798:SF5">
    <property type="entry name" value="MONOACYLGLYCEROL LIPASE ABHD6"/>
    <property type="match status" value="1"/>
</dbReference>
<dbReference type="GO" id="GO:0046464">
    <property type="term" value="P:acylglycerol catabolic process"/>
    <property type="evidence" value="ECO:0007669"/>
    <property type="project" value="TreeGrafter"/>
</dbReference>
<name>A0A5N3QSP2_9VIBR</name>
<dbReference type="SUPFAM" id="SSF53474">
    <property type="entry name" value="alpha/beta-Hydrolases"/>
    <property type="match status" value="1"/>
</dbReference>
<evidence type="ECO:0000259" key="1">
    <source>
        <dbReference type="Pfam" id="PF00561"/>
    </source>
</evidence>
<gene>
    <name evidence="2" type="ORF">F2P58_22205</name>
</gene>
<evidence type="ECO:0000313" key="2">
    <source>
        <dbReference type="EMBL" id="KAB0285247.1"/>
    </source>
</evidence>
<dbReference type="Gene3D" id="3.40.50.1820">
    <property type="entry name" value="alpha/beta hydrolase"/>
    <property type="match status" value="1"/>
</dbReference>
<dbReference type="InterPro" id="IPR050266">
    <property type="entry name" value="AB_hydrolase_sf"/>
</dbReference>
<comment type="caution">
    <text evidence="2">The sequence shown here is derived from an EMBL/GenBank/DDBJ whole genome shotgun (WGS) entry which is preliminary data.</text>
</comment>
<sequence length="267" mass="29986">MVHERRKQTLSFEVDGEQVELSAVTREGDKTPILFLHGFGSTKEDYTGIVNFSKFDGHPFLAYDAPGFGQTECKNLHKVDITFLVKTALKALEAMDFERVHVVGHSMGGLTALMLATLIPERIASFTDIEGNIAPEDCFLSRQIVDYDRDSDQAFFNDFIERTSRSSDYASALYAASLPFKVKVDAVRSIFTSMVELSDHGKLMDKFLGLPLPKMFMFGEQNKHLSYLKHIQDQGVVLAEIPFCGHFPMYSNPPAMWQAIETNIGRA</sequence>
<dbReference type="Proteomes" id="UP000326789">
    <property type="component" value="Unassembled WGS sequence"/>
</dbReference>
<evidence type="ECO:0000313" key="3">
    <source>
        <dbReference type="Proteomes" id="UP000326789"/>
    </source>
</evidence>
<feature type="domain" description="AB hydrolase-1" evidence="1">
    <location>
        <begin position="32"/>
        <end position="165"/>
    </location>
</feature>
<dbReference type="InterPro" id="IPR000073">
    <property type="entry name" value="AB_hydrolase_1"/>
</dbReference>
<dbReference type="GO" id="GO:0016020">
    <property type="term" value="C:membrane"/>
    <property type="evidence" value="ECO:0007669"/>
    <property type="project" value="TreeGrafter"/>
</dbReference>
<proteinExistence type="predicted"/>
<dbReference type="GO" id="GO:0047372">
    <property type="term" value="F:monoacylglycerol lipase activity"/>
    <property type="evidence" value="ECO:0007669"/>
    <property type="project" value="TreeGrafter"/>
</dbReference>
<dbReference type="InterPro" id="IPR029058">
    <property type="entry name" value="AB_hydrolase_fold"/>
</dbReference>
<dbReference type="EMBL" id="VWSE01000010">
    <property type="protein sequence ID" value="KAB0285247.1"/>
    <property type="molecule type" value="Genomic_DNA"/>
</dbReference>
<dbReference type="PANTHER" id="PTHR43798">
    <property type="entry name" value="MONOACYLGLYCEROL LIPASE"/>
    <property type="match status" value="1"/>
</dbReference>
<dbReference type="AlphaFoldDB" id="A0A5N3QSP2"/>
<dbReference type="Pfam" id="PF00561">
    <property type="entry name" value="Abhydrolase_1"/>
    <property type="match status" value="1"/>
</dbReference>
<reference evidence="2 3" key="1">
    <citation type="submission" date="2019-09" db="EMBL/GenBank/DDBJ databases">
        <title>Whole genome sequence of Vibrio fortis.</title>
        <authorList>
            <person name="Das S.K."/>
        </authorList>
    </citation>
    <scope>NUCLEOTIDE SEQUENCE [LARGE SCALE GENOMIC DNA]</scope>
    <source>
        <strain evidence="2 3">AN60</strain>
    </source>
</reference>
<protein>
    <submittedName>
        <fullName evidence="2">Alpha/beta hydrolase</fullName>
    </submittedName>
</protein>
<organism evidence="2 3">
    <name type="scientific">Vibrio fortis</name>
    <dbReference type="NCBI Taxonomy" id="212667"/>
    <lineage>
        <taxon>Bacteria</taxon>
        <taxon>Pseudomonadati</taxon>
        <taxon>Pseudomonadota</taxon>
        <taxon>Gammaproteobacteria</taxon>
        <taxon>Vibrionales</taxon>
        <taxon>Vibrionaceae</taxon>
        <taxon>Vibrio</taxon>
    </lineage>
</organism>
<keyword evidence="2" id="KW-0378">Hydrolase</keyword>
<dbReference type="PRINTS" id="PR00111">
    <property type="entry name" value="ABHYDROLASE"/>
</dbReference>